<evidence type="ECO:0000313" key="2">
    <source>
        <dbReference type="Proteomes" id="UP000005666"/>
    </source>
</evidence>
<dbReference type="GeneID" id="11531300"/>
<protein>
    <submittedName>
        <fullName evidence="1">Uncharacterized protein</fullName>
    </submittedName>
</protein>
<organism evidence="1 2">
    <name type="scientific">Tetrapisispora phaffii (strain ATCC 24235 / CBS 4417 / NBRC 1672 / NRRL Y-8282 / UCD 70-5)</name>
    <name type="common">Yeast</name>
    <name type="synonym">Fabospora phaffii</name>
    <dbReference type="NCBI Taxonomy" id="1071381"/>
    <lineage>
        <taxon>Eukaryota</taxon>
        <taxon>Fungi</taxon>
        <taxon>Dikarya</taxon>
        <taxon>Ascomycota</taxon>
        <taxon>Saccharomycotina</taxon>
        <taxon>Saccharomycetes</taxon>
        <taxon>Saccharomycetales</taxon>
        <taxon>Saccharomycetaceae</taxon>
        <taxon>Tetrapisispora</taxon>
    </lineage>
</organism>
<accession>G8BTC1</accession>
<proteinExistence type="predicted"/>
<dbReference type="AlphaFoldDB" id="G8BTC1"/>
<dbReference type="Proteomes" id="UP000005666">
    <property type="component" value="Chromosome 5"/>
</dbReference>
<dbReference type="RefSeq" id="XP_003685583.1">
    <property type="nucleotide sequence ID" value="XM_003685535.1"/>
</dbReference>
<name>G8BTC1_TETPH</name>
<evidence type="ECO:0000313" key="1">
    <source>
        <dbReference type="EMBL" id="CCE63149.1"/>
    </source>
</evidence>
<keyword evidence="2" id="KW-1185">Reference proteome</keyword>
<gene>
    <name evidence="1" type="primary">TPHA0E00540</name>
    <name evidence="1" type="ordered locus">TPHA_0E00540</name>
</gene>
<dbReference type="EMBL" id="HE612860">
    <property type="protein sequence ID" value="CCE63149.1"/>
    <property type="molecule type" value="Genomic_DNA"/>
</dbReference>
<sequence>MDRDYVVFDDCNGSQVGTYEEFFGAIESLVLNASDAKSKKISKTVPVNLLSDEMILSPISDCNGERGDNSQFSDDLGFEDSFEKQSLESTDAFLEKLRHNNSLQKKTVGLGIHVEKSNYKNSEGEDYIVVPKIDSTSRRIQPKRLFFYLSLDGISQKLQKRLSYCNAQLSIKMQRKCVVLQTVKIPITSINISIVFQDILVFPSDWIQSHDQVNVLLQVHGQDQNRNLKSDEDRVSSNPFAMKFSGKAKYLRKKKVVEKLSVSHTFEFLKGMNTLGCNKVDLKKLMKIKNEEKRIPLFSSPSELIKQELKNPSQNVIATLVLHTCGSS</sequence>
<dbReference type="KEGG" id="tpf:TPHA_0E00540"/>
<dbReference type="HOGENOM" id="CLU_847808_0_0_1"/>
<reference evidence="1 2" key="1">
    <citation type="journal article" date="2011" name="Proc. Natl. Acad. Sci. U.S.A.">
        <title>Evolutionary erosion of yeast sex chromosomes by mating-type switching accidents.</title>
        <authorList>
            <person name="Gordon J.L."/>
            <person name="Armisen D."/>
            <person name="Proux-Wera E."/>
            <person name="Oheigeartaigh S.S."/>
            <person name="Byrne K.P."/>
            <person name="Wolfe K.H."/>
        </authorList>
    </citation>
    <scope>NUCLEOTIDE SEQUENCE [LARGE SCALE GENOMIC DNA]</scope>
    <source>
        <strain evidence="2">ATCC 24235 / CBS 4417 / NBRC 1672 / NRRL Y-8282 / UCD 70-5</strain>
    </source>
</reference>